<gene>
    <name evidence="2" type="ORF">I2H36_13990</name>
</gene>
<evidence type="ECO:0008006" key="4">
    <source>
        <dbReference type="Google" id="ProtNLM"/>
    </source>
</evidence>
<comment type="caution">
    <text evidence="2">The sequence shown here is derived from an EMBL/GenBank/DDBJ whole genome shotgun (WGS) entry which is preliminary data.</text>
</comment>
<protein>
    <recommendedName>
        <fullName evidence="4">PepSY domain-containing protein</fullName>
    </recommendedName>
</protein>
<organism evidence="2 3">
    <name type="scientific">Microvirga terrestris</name>
    <dbReference type="NCBI Taxonomy" id="2791024"/>
    <lineage>
        <taxon>Bacteria</taxon>
        <taxon>Pseudomonadati</taxon>
        <taxon>Pseudomonadota</taxon>
        <taxon>Alphaproteobacteria</taxon>
        <taxon>Hyphomicrobiales</taxon>
        <taxon>Methylobacteriaceae</taxon>
        <taxon>Microvirga</taxon>
    </lineage>
</organism>
<dbReference type="EMBL" id="JADQDN010000006">
    <property type="protein sequence ID" value="MBF9197152.1"/>
    <property type="molecule type" value="Genomic_DNA"/>
</dbReference>
<feature type="transmembrane region" description="Helical" evidence="1">
    <location>
        <begin position="50"/>
        <end position="78"/>
    </location>
</feature>
<dbReference type="Proteomes" id="UP000611708">
    <property type="component" value="Unassembled WGS sequence"/>
</dbReference>
<dbReference type="RefSeq" id="WP_196264508.1">
    <property type="nucleotide sequence ID" value="NZ_JADQDN010000006.1"/>
</dbReference>
<keyword evidence="3" id="KW-1185">Reference proteome</keyword>
<keyword evidence="1" id="KW-1133">Transmembrane helix</keyword>
<evidence type="ECO:0000256" key="1">
    <source>
        <dbReference type="SAM" id="Phobius"/>
    </source>
</evidence>
<keyword evidence="1" id="KW-0812">Transmembrane</keyword>
<evidence type="ECO:0000313" key="3">
    <source>
        <dbReference type="Proteomes" id="UP000611708"/>
    </source>
</evidence>
<sequence>MKVNKVVRVSLSGGIIGLLTTNPRRALDNIIDKHNQDGWNAVYFSNHTDANLLVTALRIFVLIGTLGLWTWGAGYLVLFEKQRA</sequence>
<evidence type="ECO:0000313" key="2">
    <source>
        <dbReference type="EMBL" id="MBF9197152.1"/>
    </source>
</evidence>
<reference evidence="2 3" key="1">
    <citation type="submission" date="2020-11" db="EMBL/GenBank/DDBJ databases">
        <authorList>
            <person name="Kim M.K."/>
        </authorList>
    </citation>
    <scope>NUCLEOTIDE SEQUENCE [LARGE SCALE GENOMIC DNA]</scope>
    <source>
        <strain evidence="2 3">BT290</strain>
    </source>
</reference>
<accession>A0ABS0HUJ5</accession>
<proteinExistence type="predicted"/>
<keyword evidence="1" id="KW-0472">Membrane</keyword>
<name>A0ABS0HUJ5_9HYPH</name>